<evidence type="ECO:0000256" key="1">
    <source>
        <dbReference type="SAM" id="MobiDB-lite"/>
    </source>
</evidence>
<dbReference type="Proteomes" id="UP001516400">
    <property type="component" value="Unassembled WGS sequence"/>
</dbReference>
<name>A0ABD2N2X6_9CUCU</name>
<feature type="compositionally biased region" description="Basic and acidic residues" evidence="1">
    <location>
        <begin position="64"/>
        <end position="85"/>
    </location>
</feature>
<keyword evidence="3" id="KW-1185">Reference proteome</keyword>
<organism evidence="2 3">
    <name type="scientific">Cryptolaemus montrouzieri</name>
    <dbReference type="NCBI Taxonomy" id="559131"/>
    <lineage>
        <taxon>Eukaryota</taxon>
        <taxon>Metazoa</taxon>
        <taxon>Ecdysozoa</taxon>
        <taxon>Arthropoda</taxon>
        <taxon>Hexapoda</taxon>
        <taxon>Insecta</taxon>
        <taxon>Pterygota</taxon>
        <taxon>Neoptera</taxon>
        <taxon>Endopterygota</taxon>
        <taxon>Coleoptera</taxon>
        <taxon>Polyphaga</taxon>
        <taxon>Cucujiformia</taxon>
        <taxon>Coccinelloidea</taxon>
        <taxon>Coccinellidae</taxon>
        <taxon>Scymninae</taxon>
        <taxon>Scymnini</taxon>
        <taxon>Cryptolaemus</taxon>
    </lineage>
</organism>
<protein>
    <submittedName>
        <fullName evidence="2">Uncharacterized protein</fullName>
    </submittedName>
</protein>
<comment type="caution">
    <text evidence="2">The sequence shown here is derived from an EMBL/GenBank/DDBJ whole genome shotgun (WGS) entry which is preliminary data.</text>
</comment>
<proteinExistence type="predicted"/>
<evidence type="ECO:0000313" key="2">
    <source>
        <dbReference type="EMBL" id="KAL3272842.1"/>
    </source>
</evidence>
<accession>A0ABD2N2X6</accession>
<dbReference type="EMBL" id="JABFTP020000062">
    <property type="protein sequence ID" value="KAL3272842.1"/>
    <property type="molecule type" value="Genomic_DNA"/>
</dbReference>
<feature type="compositionally biased region" description="Basic residues" evidence="1">
    <location>
        <begin position="93"/>
        <end position="109"/>
    </location>
</feature>
<sequence length="109" mass="12573">MSGSNTGNGINPSEHLNNEETNISFKSSENDNDDEDTNYELAAEIHFNDEASEESEPTLPVDDLANHSKEVQGKEKRQKRGRSDKSGWIQVKNKMKKLKRRRIRWNKEN</sequence>
<reference evidence="2 3" key="1">
    <citation type="journal article" date="2021" name="BMC Biol.">
        <title>Horizontally acquired antibacterial genes associated with adaptive radiation of ladybird beetles.</title>
        <authorList>
            <person name="Li H.S."/>
            <person name="Tang X.F."/>
            <person name="Huang Y.H."/>
            <person name="Xu Z.Y."/>
            <person name="Chen M.L."/>
            <person name="Du X.Y."/>
            <person name="Qiu B.Y."/>
            <person name="Chen P.T."/>
            <person name="Zhang W."/>
            <person name="Slipinski A."/>
            <person name="Escalona H.E."/>
            <person name="Waterhouse R.M."/>
            <person name="Zwick A."/>
            <person name="Pang H."/>
        </authorList>
    </citation>
    <scope>NUCLEOTIDE SEQUENCE [LARGE SCALE GENOMIC DNA]</scope>
    <source>
        <strain evidence="2">SYSU2018</strain>
    </source>
</reference>
<evidence type="ECO:0000313" key="3">
    <source>
        <dbReference type="Proteomes" id="UP001516400"/>
    </source>
</evidence>
<feature type="region of interest" description="Disordered" evidence="1">
    <location>
        <begin position="1"/>
        <end position="109"/>
    </location>
</feature>
<dbReference type="AlphaFoldDB" id="A0ABD2N2X6"/>
<feature type="compositionally biased region" description="Polar residues" evidence="1">
    <location>
        <begin position="1"/>
        <end position="26"/>
    </location>
</feature>
<gene>
    <name evidence="2" type="ORF">HHI36_014303</name>
</gene>